<accession>A0A5S3XQ47</accession>
<reference evidence="3 5" key="1">
    <citation type="submission" date="2017-12" db="EMBL/GenBank/DDBJ databases">
        <authorList>
            <person name="Paulsen S."/>
            <person name="Gram L.K."/>
        </authorList>
    </citation>
    <scope>NUCLEOTIDE SEQUENCE [LARGE SCALE GENOMIC DNA]</scope>
    <source>
        <strain evidence="3 5">S2231</strain>
        <strain evidence="2">S2233</strain>
    </source>
</reference>
<dbReference type="EMBL" id="PNCL01000042">
    <property type="protein sequence ID" value="TMP59587.1"/>
    <property type="molecule type" value="Genomic_DNA"/>
</dbReference>
<dbReference type="InterPro" id="IPR048020">
    <property type="entry name" value="Transpos_IS3"/>
</dbReference>
<dbReference type="InterPro" id="IPR001584">
    <property type="entry name" value="Integrase_cat-core"/>
</dbReference>
<dbReference type="GO" id="GO:0003676">
    <property type="term" value="F:nucleic acid binding"/>
    <property type="evidence" value="ECO:0007669"/>
    <property type="project" value="InterPro"/>
</dbReference>
<dbReference type="GO" id="GO:0015074">
    <property type="term" value="P:DNA integration"/>
    <property type="evidence" value="ECO:0007669"/>
    <property type="project" value="InterPro"/>
</dbReference>
<dbReference type="SUPFAM" id="SSF53098">
    <property type="entry name" value="Ribonuclease H-like"/>
    <property type="match status" value="1"/>
</dbReference>
<dbReference type="Pfam" id="PF00665">
    <property type="entry name" value="rve"/>
    <property type="match status" value="1"/>
</dbReference>
<sequence>MVCSVFDVARSSFYDYKNRRNTIDANEVELRAQLNACFKLSRGSAGSRTLLAMLADLDIDVGLFKVRRLMRDMQLVSKQPGPHAYKVAVSERPEIPNQLNREFDVHNPNQVWCGDITYIWTGQKWSYLAVVIDLYARRAIGWAMSEKPDTALTIKALDRAYEQRGKPRGVMFHSDQGSQYSSTKFRQRLWRYQITQSMSRRGNCWDNSPMERVFRSLKTEWVPSIGYNSFKETEQDISFYLMNYYNWSRPHSHNDMKAPAVAEEKLNSLSGIS</sequence>
<evidence type="ECO:0000313" key="2">
    <source>
        <dbReference type="EMBL" id="TMP44513.1"/>
    </source>
</evidence>
<dbReference type="PANTHER" id="PTHR46889">
    <property type="entry name" value="TRANSPOSASE INSF FOR INSERTION SEQUENCE IS3B-RELATED"/>
    <property type="match status" value="1"/>
</dbReference>
<keyword evidence="4" id="KW-1185">Reference proteome</keyword>
<dbReference type="PROSITE" id="PS50994">
    <property type="entry name" value="INTEGRASE"/>
    <property type="match status" value="1"/>
</dbReference>
<dbReference type="Pfam" id="PF13276">
    <property type="entry name" value="HTH_21"/>
    <property type="match status" value="1"/>
</dbReference>
<reference evidence="4 5" key="2">
    <citation type="submission" date="2019-06" db="EMBL/GenBank/DDBJ databases">
        <title>Co-occurence of chitin degradation, pigmentation and bioactivity in marine Pseudoalteromonas.</title>
        <authorList>
            <person name="Sonnenschein E.C."/>
            <person name="Bech P.K."/>
        </authorList>
    </citation>
    <scope>NUCLEOTIDE SEQUENCE [LARGE SCALE GENOMIC DNA]</scope>
    <source>
        <strain evidence="5">S2231</strain>
        <strain evidence="2 4">S2233</strain>
    </source>
</reference>
<dbReference type="EMBL" id="PNCK01000021">
    <property type="protein sequence ID" value="TMP44513.1"/>
    <property type="molecule type" value="Genomic_DNA"/>
</dbReference>
<dbReference type="InterPro" id="IPR012337">
    <property type="entry name" value="RNaseH-like_sf"/>
</dbReference>
<dbReference type="PANTHER" id="PTHR46889:SF4">
    <property type="entry name" value="TRANSPOSASE INSO FOR INSERTION SEQUENCE ELEMENT IS911B-RELATED"/>
    <property type="match status" value="1"/>
</dbReference>
<dbReference type="Proteomes" id="UP000307706">
    <property type="component" value="Unassembled WGS sequence"/>
</dbReference>
<organism evidence="3 5">
    <name type="scientific">Pseudoalteromonas citrea</name>
    <dbReference type="NCBI Taxonomy" id="43655"/>
    <lineage>
        <taxon>Bacteria</taxon>
        <taxon>Pseudomonadati</taxon>
        <taxon>Pseudomonadota</taxon>
        <taxon>Gammaproteobacteria</taxon>
        <taxon>Alteromonadales</taxon>
        <taxon>Pseudoalteromonadaceae</taxon>
        <taxon>Pseudoalteromonas</taxon>
    </lineage>
</organism>
<dbReference type="InterPro" id="IPR050900">
    <property type="entry name" value="Transposase_IS3/IS150/IS904"/>
</dbReference>
<dbReference type="Gene3D" id="3.30.420.10">
    <property type="entry name" value="Ribonuclease H-like superfamily/Ribonuclease H"/>
    <property type="match status" value="1"/>
</dbReference>
<evidence type="ECO:0000313" key="3">
    <source>
        <dbReference type="EMBL" id="TMP59587.1"/>
    </source>
</evidence>
<gene>
    <name evidence="3" type="ORF">CWB96_09010</name>
    <name evidence="2" type="ORF">CWB97_06410</name>
</gene>
<name>A0A5S3XQ47_9GAMM</name>
<dbReference type="NCBIfam" id="NF033516">
    <property type="entry name" value="transpos_IS3"/>
    <property type="match status" value="1"/>
</dbReference>
<reference evidence="3" key="3">
    <citation type="submission" date="2019-09" db="EMBL/GenBank/DDBJ databases">
        <title>Co-occurence of chitin degradation, pigmentation and bioactivity in marine Pseudoalteromonas.</title>
        <authorList>
            <person name="Sonnenschein E.C."/>
            <person name="Bech P.K."/>
        </authorList>
    </citation>
    <scope>NUCLEOTIDE SEQUENCE</scope>
    <source>
        <strain evidence="3">S2231</strain>
    </source>
</reference>
<evidence type="ECO:0000313" key="4">
    <source>
        <dbReference type="Proteomes" id="UP000305730"/>
    </source>
</evidence>
<dbReference type="InterPro" id="IPR036397">
    <property type="entry name" value="RNaseH_sf"/>
</dbReference>
<feature type="domain" description="Integrase catalytic" evidence="1">
    <location>
        <begin position="104"/>
        <end position="266"/>
    </location>
</feature>
<dbReference type="InterPro" id="IPR025948">
    <property type="entry name" value="HTH-like_dom"/>
</dbReference>
<dbReference type="Proteomes" id="UP000305730">
    <property type="component" value="Unassembled WGS sequence"/>
</dbReference>
<dbReference type="AlphaFoldDB" id="A0A5S3XQ47"/>
<evidence type="ECO:0000313" key="5">
    <source>
        <dbReference type="Proteomes" id="UP000307706"/>
    </source>
</evidence>
<comment type="caution">
    <text evidence="3">The sequence shown here is derived from an EMBL/GenBank/DDBJ whole genome shotgun (WGS) entry which is preliminary data.</text>
</comment>
<evidence type="ECO:0000259" key="1">
    <source>
        <dbReference type="PROSITE" id="PS50994"/>
    </source>
</evidence>
<protein>
    <submittedName>
        <fullName evidence="3">IS3 family transposase</fullName>
    </submittedName>
</protein>
<proteinExistence type="predicted"/>